<feature type="coiled-coil region" evidence="1">
    <location>
        <begin position="125"/>
        <end position="152"/>
    </location>
</feature>
<keyword evidence="1" id="KW-0175">Coiled coil</keyword>
<evidence type="ECO:0000313" key="3">
    <source>
        <dbReference type="Proteomes" id="UP000694930"/>
    </source>
</evidence>
<evidence type="ECO:0000256" key="2">
    <source>
        <dbReference type="SAM" id="MobiDB-lite"/>
    </source>
</evidence>
<protein>
    <submittedName>
        <fullName evidence="4">Uncharacterized protein LOC107001281</fullName>
    </submittedName>
</protein>
<keyword evidence="3" id="KW-1185">Reference proteome</keyword>
<reference evidence="4" key="2">
    <citation type="submission" date="2025-08" db="UniProtKB">
        <authorList>
            <consortium name="RefSeq"/>
        </authorList>
    </citation>
    <scope>IDENTIFICATION</scope>
</reference>
<evidence type="ECO:0000313" key="4">
    <source>
        <dbReference type="RefSeq" id="XP_015054878.1"/>
    </source>
</evidence>
<accession>A0ABM1FCF9</accession>
<reference evidence="3" key="1">
    <citation type="journal article" date="2014" name="Nat. Genet.">
        <title>The genome of the stress-tolerant wild tomato species Solanum pennellii.</title>
        <authorList>
            <person name="Bolger A."/>
            <person name="Scossa F."/>
            <person name="Bolger M.E."/>
            <person name="Lanz C."/>
            <person name="Maumus F."/>
            <person name="Tohge T."/>
            <person name="Quesneville H."/>
            <person name="Alseekh S."/>
            <person name="Sorensen I."/>
            <person name="Lichtenstein G."/>
            <person name="Fich E.A."/>
            <person name="Conte M."/>
            <person name="Keller H."/>
            <person name="Schneeberger K."/>
            <person name="Schwacke R."/>
            <person name="Ofner I."/>
            <person name="Vrebalov J."/>
            <person name="Xu Y."/>
            <person name="Osorio S."/>
            <person name="Aflitos S.A."/>
            <person name="Schijlen E."/>
            <person name="Jimenez-Gomez J.M."/>
            <person name="Ryngajllo M."/>
            <person name="Kimura S."/>
            <person name="Kumar R."/>
            <person name="Koenig D."/>
            <person name="Headland L.R."/>
            <person name="Maloof J.N."/>
            <person name="Sinha N."/>
            <person name="van Ham R.C."/>
            <person name="Lankhorst R.K."/>
            <person name="Mao L."/>
            <person name="Vogel A."/>
            <person name="Arsova B."/>
            <person name="Panstruga R."/>
            <person name="Fei Z."/>
            <person name="Rose J.K."/>
            <person name="Zamir D."/>
            <person name="Carrari F."/>
            <person name="Giovannoni J.J."/>
            <person name="Weigel D."/>
            <person name="Usadel B."/>
            <person name="Fernie A.R."/>
        </authorList>
    </citation>
    <scope>NUCLEOTIDE SEQUENCE [LARGE SCALE GENOMIC DNA]</scope>
    <source>
        <strain evidence="3">cv. LA0716</strain>
    </source>
</reference>
<dbReference type="RefSeq" id="XP_015054878.1">
    <property type="nucleotide sequence ID" value="XM_015199392.1"/>
</dbReference>
<proteinExistence type="predicted"/>
<name>A0ABM1FCF9_SOLPN</name>
<feature type="region of interest" description="Disordered" evidence="2">
    <location>
        <begin position="78"/>
        <end position="98"/>
    </location>
</feature>
<gene>
    <name evidence="4" type="primary">LOC107001281</name>
</gene>
<organism evidence="3 4">
    <name type="scientific">Solanum pennellii</name>
    <name type="common">Tomato</name>
    <name type="synonym">Lycopersicon pennellii</name>
    <dbReference type="NCBI Taxonomy" id="28526"/>
    <lineage>
        <taxon>Eukaryota</taxon>
        <taxon>Viridiplantae</taxon>
        <taxon>Streptophyta</taxon>
        <taxon>Embryophyta</taxon>
        <taxon>Tracheophyta</taxon>
        <taxon>Spermatophyta</taxon>
        <taxon>Magnoliopsida</taxon>
        <taxon>eudicotyledons</taxon>
        <taxon>Gunneridae</taxon>
        <taxon>Pentapetalae</taxon>
        <taxon>asterids</taxon>
        <taxon>lamiids</taxon>
        <taxon>Solanales</taxon>
        <taxon>Solanaceae</taxon>
        <taxon>Solanoideae</taxon>
        <taxon>Solaneae</taxon>
        <taxon>Solanum</taxon>
        <taxon>Solanum subgen. Lycopersicon</taxon>
    </lineage>
</organism>
<dbReference type="GeneID" id="107001281"/>
<dbReference type="Proteomes" id="UP000694930">
    <property type="component" value="Chromosome 10"/>
</dbReference>
<sequence length="238" mass="27203">MTSQETGTTEEIRVLKHQMAEMYEAWMSGQPPPSSIRDDFNTNMSHPIQVSTRDPIYPPGFSPYANTFNVAGTSMHPAAKMMPKSNSDPPPKVRRDQSYTPKEAIKIPSSHPYIHQCSSPVEIEKMVKNEEHEEMTNKIKSLEQSIRDMQGLGGHKGVSFSDLCMFPHVHLPAAFKTPMFEKYDGHRDPIAHLKRYFNQLRGAEGKRRVTYGLFWGKLCRDCIRMVHRSGYHQLSHMG</sequence>
<evidence type="ECO:0000256" key="1">
    <source>
        <dbReference type="SAM" id="Coils"/>
    </source>
</evidence>